<dbReference type="PRINTS" id="PR01021">
    <property type="entry name" value="OMPADOMAIN"/>
</dbReference>
<dbReference type="PROSITE" id="PS51123">
    <property type="entry name" value="OMPA_2"/>
    <property type="match status" value="1"/>
</dbReference>
<evidence type="ECO:0000313" key="13">
    <source>
        <dbReference type="EMBL" id="MCQ8184259.1"/>
    </source>
</evidence>
<dbReference type="InterPro" id="IPR050330">
    <property type="entry name" value="Bact_OuterMem_StrucFunc"/>
</dbReference>
<dbReference type="InterPro" id="IPR036737">
    <property type="entry name" value="OmpA-like_sf"/>
</dbReference>
<reference evidence="13" key="1">
    <citation type="submission" date="2022-07" db="EMBL/GenBank/DDBJ databases">
        <title>Parvularcula maris sp. nov., an algicidal bacterium isolated from seawater.</title>
        <authorList>
            <person name="Li F."/>
        </authorList>
    </citation>
    <scope>NUCLEOTIDE SEQUENCE</scope>
    <source>
        <strain evidence="13">BGMRC 0090</strain>
    </source>
</reference>
<proteinExistence type="predicted"/>
<dbReference type="Gene3D" id="3.30.1330.60">
    <property type="entry name" value="OmpA-like domain"/>
    <property type="match status" value="1"/>
</dbReference>
<gene>
    <name evidence="13" type="ORF">NOG11_02560</name>
</gene>
<comment type="subcellular location">
    <subcellularLocation>
        <location evidence="1">Cell outer membrane</location>
        <topology evidence="1">Multi-pass membrane protein</topology>
    </subcellularLocation>
</comment>
<dbReference type="GO" id="GO:0015288">
    <property type="term" value="F:porin activity"/>
    <property type="evidence" value="ECO:0007669"/>
    <property type="project" value="UniProtKB-KW"/>
</dbReference>
<keyword evidence="3" id="KW-1134">Transmembrane beta strand</keyword>
<keyword evidence="9" id="KW-0998">Cell outer membrane</keyword>
<dbReference type="Proteomes" id="UP001142610">
    <property type="component" value="Unassembled WGS sequence"/>
</dbReference>
<dbReference type="SUPFAM" id="SSF103088">
    <property type="entry name" value="OmpA-like"/>
    <property type="match status" value="1"/>
</dbReference>
<dbReference type="GO" id="GO:0046930">
    <property type="term" value="C:pore complex"/>
    <property type="evidence" value="ECO:0007669"/>
    <property type="project" value="UniProtKB-KW"/>
</dbReference>
<dbReference type="InterPro" id="IPR006665">
    <property type="entry name" value="OmpA-like"/>
</dbReference>
<sequence length="417" mass="44763">MSYRIALLVAAGTMALGTASAQDAKEGFYATAGASYAFDAGENDFQSETRSGGFDAQEFDTELDLSNGFGAYGALGKYFSRGFRAEVELSWRIQDVEELPGDGAAFAGFPTGANGQNIGGGASLGDNRDLGEVAVGALMLNGYKDFNLDVAGRFQPYIGAGIGIARVRADFDNVDDQPVVFDSDDLEDLPIGFQISTRNDDYVPAVQGLAGFNIGMTDSLSLNVGYRYLRTAEYDFESFVNAEVVDVEGRYNVHEATVGLRWDFGASAAPVQTVAPQPQPQTKTCLDGTVVPMNQPCPDVDEGLTPADLATVVYFEFDRSDLSPAARQLLQRRAGEASDLDIIEVLVSGNTDTSGSASYNEQLSARRARVVRDALVSYGIDASKIQIRALGETNLAKPTQDGVKEPLNRRTEVEFDF</sequence>
<feature type="domain" description="OmpA-like" evidence="12">
    <location>
        <begin position="302"/>
        <end position="417"/>
    </location>
</feature>
<evidence type="ECO:0000256" key="6">
    <source>
        <dbReference type="ARBA" id="ARBA00023065"/>
    </source>
</evidence>
<dbReference type="EMBL" id="JANIBC010000001">
    <property type="protein sequence ID" value="MCQ8184259.1"/>
    <property type="molecule type" value="Genomic_DNA"/>
</dbReference>
<evidence type="ECO:0000259" key="12">
    <source>
        <dbReference type="PROSITE" id="PS51123"/>
    </source>
</evidence>
<feature type="chain" id="PRO_5040772614" evidence="11">
    <location>
        <begin position="22"/>
        <end position="417"/>
    </location>
</feature>
<dbReference type="CDD" id="cd07185">
    <property type="entry name" value="OmpA_C-like"/>
    <property type="match status" value="1"/>
</dbReference>
<dbReference type="GO" id="GO:0009279">
    <property type="term" value="C:cell outer membrane"/>
    <property type="evidence" value="ECO:0007669"/>
    <property type="project" value="UniProtKB-SubCell"/>
</dbReference>
<keyword evidence="5 11" id="KW-0732">Signal</keyword>
<feature type="signal peptide" evidence="11">
    <location>
        <begin position="1"/>
        <end position="21"/>
    </location>
</feature>
<dbReference type="InterPro" id="IPR006664">
    <property type="entry name" value="OMP_bac"/>
</dbReference>
<evidence type="ECO:0000256" key="10">
    <source>
        <dbReference type="PROSITE-ProRule" id="PRU00473"/>
    </source>
</evidence>
<protein>
    <submittedName>
        <fullName evidence="13">OmpA family protein</fullName>
    </submittedName>
</protein>
<keyword evidence="4" id="KW-0812">Transmembrane</keyword>
<comment type="caution">
    <text evidence="13">The sequence shown here is derived from an EMBL/GenBank/DDBJ whole genome shotgun (WGS) entry which is preliminary data.</text>
</comment>
<keyword evidence="2" id="KW-0813">Transport</keyword>
<dbReference type="PANTHER" id="PTHR30329">
    <property type="entry name" value="STATOR ELEMENT OF FLAGELLAR MOTOR COMPLEX"/>
    <property type="match status" value="1"/>
</dbReference>
<keyword evidence="6" id="KW-0406">Ion transport</keyword>
<organism evidence="13 14">
    <name type="scientific">Parvularcula maris</name>
    <dbReference type="NCBI Taxonomy" id="2965077"/>
    <lineage>
        <taxon>Bacteria</taxon>
        <taxon>Pseudomonadati</taxon>
        <taxon>Pseudomonadota</taxon>
        <taxon>Alphaproteobacteria</taxon>
        <taxon>Parvularculales</taxon>
        <taxon>Parvularculaceae</taxon>
        <taxon>Parvularcula</taxon>
    </lineage>
</organism>
<evidence type="ECO:0000256" key="2">
    <source>
        <dbReference type="ARBA" id="ARBA00022448"/>
    </source>
</evidence>
<dbReference type="GO" id="GO:0006811">
    <property type="term" value="P:monoatomic ion transport"/>
    <property type="evidence" value="ECO:0007669"/>
    <property type="project" value="UniProtKB-KW"/>
</dbReference>
<evidence type="ECO:0000313" key="14">
    <source>
        <dbReference type="Proteomes" id="UP001142610"/>
    </source>
</evidence>
<evidence type="ECO:0000256" key="9">
    <source>
        <dbReference type="ARBA" id="ARBA00023237"/>
    </source>
</evidence>
<dbReference type="InterPro" id="IPR027385">
    <property type="entry name" value="Beta-barrel_OMP"/>
</dbReference>
<dbReference type="Pfam" id="PF00691">
    <property type="entry name" value="OmpA"/>
    <property type="match status" value="1"/>
</dbReference>
<evidence type="ECO:0000256" key="8">
    <source>
        <dbReference type="ARBA" id="ARBA00023136"/>
    </source>
</evidence>
<evidence type="ECO:0000256" key="11">
    <source>
        <dbReference type="SAM" id="SignalP"/>
    </source>
</evidence>
<keyword evidence="14" id="KW-1185">Reference proteome</keyword>
<accession>A0A9X2RGW4</accession>
<evidence type="ECO:0000256" key="3">
    <source>
        <dbReference type="ARBA" id="ARBA00022452"/>
    </source>
</evidence>
<dbReference type="InterPro" id="IPR011250">
    <property type="entry name" value="OMP/PagP_B-barrel"/>
</dbReference>
<dbReference type="AlphaFoldDB" id="A0A9X2RGW4"/>
<evidence type="ECO:0000256" key="1">
    <source>
        <dbReference type="ARBA" id="ARBA00004571"/>
    </source>
</evidence>
<evidence type="ECO:0000256" key="5">
    <source>
        <dbReference type="ARBA" id="ARBA00022729"/>
    </source>
</evidence>
<evidence type="ECO:0000256" key="7">
    <source>
        <dbReference type="ARBA" id="ARBA00023114"/>
    </source>
</evidence>
<dbReference type="Pfam" id="PF13505">
    <property type="entry name" value="OMP_b-brl"/>
    <property type="match status" value="1"/>
</dbReference>
<keyword evidence="7" id="KW-0626">Porin</keyword>
<dbReference type="PANTHER" id="PTHR30329:SF21">
    <property type="entry name" value="LIPOPROTEIN YIAD-RELATED"/>
    <property type="match status" value="1"/>
</dbReference>
<evidence type="ECO:0000256" key="4">
    <source>
        <dbReference type="ARBA" id="ARBA00022692"/>
    </source>
</evidence>
<name>A0A9X2RGW4_9PROT</name>
<keyword evidence="8 10" id="KW-0472">Membrane</keyword>
<dbReference type="SUPFAM" id="SSF56925">
    <property type="entry name" value="OMPA-like"/>
    <property type="match status" value="1"/>
</dbReference>
<dbReference type="RefSeq" id="WP_256618064.1">
    <property type="nucleotide sequence ID" value="NZ_JANIBC010000001.1"/>
</dbReference>
<dbReference type="Gene3D" id="2.40.160.20">
    <property type="match status" value="1"/>
</dbReference>